<dbReference type="EMBL" id="CP119311">
    <property type="protein sequence ID" value="WEK33828.1"/>
    <property type="molecule type" value="Genomic_DNA"/>
</dbReference>
<evidence type="ECO:0000313" key="1">
    <source>
        <dbReference type="EMBL" id="WEK33828.1"/>
    </source>
</evidence>
<proteinExistence type="predicted"/>
<protein>
    <submittedName>
        <fullName evidence="1">Uncharacterized protein</fullName>
    </submittedName>
</protein>
<gene>
    <name evidence="1" type="ORF">P0Y53_15150</name>
</gene>
<evidence type="ECO:0000313" key="2">
    <source>
        <dbReference type="Proteomes" id="UP001220610"/>
    </source>
</evidence>
<sequence length="155" mass="16925">MKFSAILLSCIVPLLMLGSCSKDEQDAYELRFVHIMDNEASIVNVSAKANAVGSYNIYLSAPQVLEPITVSYKLTIGDGLTEGLDYELVNAGTEVTFLPGIYDMPVRIKWLANTVDPASDNTIKIELLRVSNANYTVGLPGPDMLQRSLTITKIP</sequence>
<dbReference type="PROSITE" id="PS51257">
    <property type="entry name" value="PROKAR_LIPOPROTEIN"/>
    <property type="match status" value="1"/>
</dbReference>
<dbReference type="AlphaFoldDB" id="A0AAJ6BEB3"/>
<name>A0AAJ6BEB3_9BACT</name>
<organism evidence="1 2">
    <name type="scientific">Candidatus Pseudobacter hemicellulosilyticus</name>
    <dbReference type="NCBI Taxonomy" id="3121375"/>
    <lineage>
        <taxon>Bacteria</taxon>
        <taxon>Pseudomonadati</taxon>
        <taxon>Bacteroidota</taxon>
        <taxon>Chitinophagia</taxon>
        <taxon>Chitinophagales</taxon>
        <taxon>Chitinophagaceae</taxon>
        <taxon>Pseudobacter</taxon>
    </lineage>
</organism>
<reference evidence="1" key="1">
    <citation type="submission" date="2023-03" db="EMBL/GenBank/DDBJ databases">
        <title>Andean soil-derived lignocellulolytic bacterial consortium as a source of novel taxa and putative plastic-active enzymes.</title>
        <authorList>
            <person name="Diaz-Garcia L."/>
            <person name="Chuvochina M."/>
            <person name="Feuerriegel G."/>
            <person name="Bunk B."/>
            <person name="Sproer C."/>
            <person name="Streit W.R."/>
            <person name="Rodriguez L.M."/>
            <person name="Overmann J."/>
            <person name="Jimenez D.J."/>
        </authorList>
    </citation>
    <scope>NUCLEOTIDE SEQUENCE</scope>
    <source>
        <strain evidence="1">MAG 7</strain>
    </source>
</reference>
<dbReference type="Proteomes" id="UP001220610">
    <property type="component" value="Chromosome"/>
</dbReference>
<accession>A0AAJ6BEB3</accession>